<dbReference type="OrthoDB" id="119302at2759"/>
<feature type="domain" description="Bms1-type G" evidence="6">
    <location>
        <begin position="81"/>
        <end position="241"/>
    </location>
</feature>
<dbReference type="SMART" id="SM01362">
    <property type="entry name" value="DUF663"/>
    <property type="match status" value="1"/>
</dbReference>
<sequence length="782" mass="88721">MSGASHRATLRRNHKSFKSKHASKSSVKAKNKGKIEKDSTGKGKPYTATKNDRRNTANQIKSQKLVEVAINRKLFDGRHGAPKIIAIVPLSTDINPEQIVRSLNNSVEINIENIPNPGITTVRVDRFKQSLQYIIPPRNFMAILDACKVADFVVFALSSVQEVDEFGELCIRSIESQGVSSVTAIISNLNEIPGTKRQYDVKNSLLSYFTHFFPAEDKIYAIDMPQDALNVTRSLCQRFPKGIHWRDSRSYLLADNVTYEASTTGDASDGLVVVEGIVRGRGMNSNRLVHIPGFGDYQVEKITKQVINDKAMDDESEILARPDNTQETLDELAPLEVKMSDDEYDNEEEFRGFEDIDNADNGVRLDDHHYFRDHDKEAFANKWKTRKLPKGMSEYQARWLVDDDQFSDDDESATNENYDDDMMMGENGEDGFGEARAANTEYAVTEAGDVQSEVHMELSQEEEERQFKLFKQREREDLEFPDEIEVDPSVSARERFHRYRGLKNLRSCTWDSNEHDPRSPEQWERLAKFTNYHGTKNKIMKNAIVEAQVQAGTRIRIYLRAPQEVVNSFIPASPFVVYCLLEHEHKQAAINITINASTEYEAPVKAKDTLILQLGPKRLVINPLFSQAGNAGNGVYKYERYLQRGRASVATVMGPVMFGNVPALYFKQNGDKLEMIGTGSFLDTNHSRVLAKRVVLTGHPFKIHKRLVTIRYMFFSAEDIAWFKAVPLFTKMGKSGFIKESLGTHGYFKATFDGKIDAQDTIAMALYKRVWPRPSSLWNGAL</sequence>
<feature type="region of interest" description="Disordered" evidence="5">
    <location>
        <begin position="1"/>
        <end position="60"/>
    </location>
</feature>
<keyword evidence="2" id="KW-0690">Ribosome biogenesis</keyword>
<gene>
    <name evidence="7" type="ORF">NADFUDRAFT_52947</name>
</gene>
<feature type="compositionally biased region" description="Basic residues" evidence="5">
    <location>
        <begin position="8"/>
        <end position="32"/>
    </location>
</feature>
<evidence type="ECO:0000313" key="7">
    <source>
        <dbReference type="EMBL" id="ODQ63962.1"/>
    </source>
</evidence>
<dbReference type="PANTHER" id="PTHR12858">
    <property type="entry name" value="RIBOSOME BIOGENESIS PROTEIN"/>
    <property type="match status" value="1"/>
</dbReference>
<dbReference type="InterPro" id="IPR007034">
    <property type="entry name" value="BMS1_TSR1_C"/>
</dbReference>
<dbReference type="GO" id="GO:0000479">
    <property type="term" value="P:endonucleolytic cleavage of tricistronic rRNA transcript (SSU-rRNA, 5.8S rRNA, LSU-rRNA)"/>
    <property type="evidence" value="ECO:0007669"/>
    <property type="project" value="TreeGrafter"/>
</dbReference>
<proteinExistence type="inferred from homology"/>
<dbReference type="PROSITE" id="PS51714">
    <property type="entry name" value="G_BMS1"/>
    <property type="match status" value="1"/>
</dbReference>
<comment type="similarity">
    <text evidence="4">Belongs to the TRAFAC class translation factor GTPase superfamily. Bms1-like GTPase family. TSR1 subfamily.</text>
</comment>
<dbReference type="Pfam" id="PF22298">
    <property type="entry name" value="Tsr1_G-like"/>
    <property type="match status" value="1"/>
</dbReference>
<comment type="subcellular location">
    <subcellularLocation>
        <location evidence="1">Nucleus</location>
        <location evidence="1">Nucleolus</location>
    </subcellularLocation>
</comment>
<name>A0A1E3PGB1_9ASCO</name>
<dbReference type="GO" id="GO:0000462">
    <property type="term" value="P:maturation of SSU-rRNA from tricistronic rRNA transcript (SSU-rRNA, 5.8S rRNA, LSU-rRNA)"/>
    <property type="evidence" value="ECO:0007669"/>
    <property type="project" value="TreeGrafter"/>
</dbReference>
<evidence type="ECO:0000256" key="3">
    <source>
        <dbReference type="ARBA" id="ARBA00023242"/>
    </source>
</evidence>
<accession>A0A1E3PGB1</accession>
<evidence type="ECO:0000256" key="1">
    <source>
        <dbReference type="ARBA" id="ARBA00004604"/>
    </source>
</evidence>
<dbReference type="PANTHER" id="PTHR12858:SF1">
    <property type="entry name" value="PRE-RRNA-PROCESSING PROTEIN TSR1 HOMOLOG"/>
    <property type="match status" value="1"/>
</dbReference>
<dbReference type="Pfam" id="PF08142">
    <property type="entry name" value="AARP2CN"/>
    <property type="match status" value="1"/>
</dbReference>
<dbReference type="Pfam" id="PF04950">
    <property type="entry name" value="RIBIOP_C"/>
    <property type="match status" value="1"/>
</dbReference>
<dbReference type="GO" id="GO:0030688">
    <property type="term" value="C:preribosome, small subunit precursor"/>
    <property type="evidence" value="ECO:0007669"/>
    <property type="project" value="TreeGrafter"/>
</dbReference>
<organism evidence="7 8">
    <name type="scientific">Nadsonia fulvescens var. elongata DSM 6958</name>
    <dbReference type="NCBI Taxonomy" id="857566"/>
    <lineage>
        <taxon>Eukaryota</taxon>
        <taxon>Fungi</taxon>
        <taxon>Dikarya</taxon>
        <taxon>Ascomycota</taxon>
        <taxon>Saccharomycotina</taxon>
        <taxon>Dipodascomycetes</taxon>
        <taxon>Dipodascales</taxon>
        <taxon>Dipodascales incertae sedis</taxon>
        <taxon>Nadsonia</taxon>
    </lineage>
</organism>
<dbReference type="InterPro" id="IPR012948">
    <property type="entry name" value="AARP2CN"/>
</dbReference>
<dbReference type="Proteomes" id="UP000095009">
    <property type="component" value="Unassembled WGS sequence"/>
</dbReference>
<dbReference type="GO" id="GO:0005525">
    <property type="term" value="F:GTP binding"/>
    <property type="evidence" value="ECO:0007669"/>
    <property type="project" value="TreeGrafter"/>
</dbReference>
<dbReference type="EMBL" id="KV454413">
    <property type="protein sequence ID" value="ODQ63962.1"/>
    <property type="molecule type" value="Genomic_DNA"/>
</dbReference>
<evidence type="ECO:0000256" key="2">
    <source>
        <dbReference type="ARBA" id="ARBA00022517"/>
    </source>
</evidence>
<dbReference type="InterPro" id="IPR039761">
    <property type="entry name" value="Bms1/Tsr1"/>
</dbReference>
<evidence type="ECO:0000256" key="5">
    <source>
        <dbReference type="SAM" id="MobiDB-lite"/>
    </source>
</evidence>
<dbReference type="STRING" id="857566.A0A1E3PGB1"/>
<evidence type="ECO:0000259" key="6">
    <source>
        <dbReference type="PROSITE" id="PS51714"/>
    </source>
</evidence>
<keyword evidence="8" id="KW-1185">Reference proteome</keyword>
<dbReference type="GO" id="GO:0034511">
    <property type="term" value="F:U3 snoRNA binding"/>
    <property type="evidence" value="ECO:0007669"/>
    <property type="project" value="TreeGrafter"/>
</dbReference>
<keyword evidence="3" id="KW-0539">Nucleus</keyword>
<dbReference type="InterPro" id="IPR030387">
    <property type="entry name" value="G_Bms1/Tsr1_dom"/>
</dbReference>
<protein>
    <submittedName>
        <fullName evidence="7">DUF663-domain-containing protein</fullName>
    </submittedName>
</protein>
<dbReference type="GO" id="GO:0005730">
    <property type="term" value="C:nucleolus"/>
    <property type="evidence" value="ECO:0007669"/>
    <property type="project" value="UniProtKB-SubCell"/>
</dbReference>
<dbReference type="AlphaFoldDB" id="A0A1E3PGB1"/>
<evidence type="ECO:0000313" key="8">
    <source>
        <dbReference type="Proteomes" id="UP000095009"/>
    </source>
</evidence>
<dbReference type="GO" id="GO:0003924">
    <property type="term" value="F:GTPase activity"/>
    <property type="evidence" value="ECO:0007669"/>
    <property type="project" value="TreeGrafter"/>
</dbReference>
<evidence type="ECO:0000256" key="4">
    <source>
        <dbReference type="ARBA" id="ARBA00038288"/>
    </source>
</evidence>
<reference evidence="7 8" key="1">
    <citation type="journal article" date="2016" name="Proc. Natl. Acad. Sci. U.S.A.">
        <title>Comparative genomics of biotechnologically important yeasts.</title>
        <authorList>
            <person name="Riley R."/>
            <person name="Haridas S."/>
            <person name="Wolfe K.H."/>
            <person name="Lopes M.R."/>
            <person name="Hittinger C.T."/>
            <person name="Goeker M."/>
            <person name="Salamov A.A."/>
            <person name="Wisecaver J.H."/>
            <person name="Long T.M."/>
            <person name="Calvey C.H."/>
            <person name="Aerts A.L."/>
            <person name="Barry K.W."/>
            <person name="Choi C."/>
            <person name="Clum A."/>
            <person name="Coughlan A.Y."/>
            <person name="Deshpande S."/>
            <person name="Douglass A.P."/>
            <person name="Hanson S.J."/>
            <person name="Klenk H.-P."/>
            <person name="LaButti K.M."/>
            <person name="Lapidus A."/>
            <person name="Lindquist E.A."/>
            <person name="Lipzen A.M."/>
            <person name="Meier-Kolthoff J.P."/>
            <person name="Ohm R.A."/>
            <person name="Otillar R.P."/>
            <person name="Pangilinan J.L."/>
            <person name="Peng Y."/>
            <person name="Rokas A."/>
            <person name="Rosa C.A."/>
            <person name="Scheuner C."/>
            <person name="Sibirny A.A."/>
            <person name="Slot J.C."/>
            <person name="Stielow J.B."/>
            <person name="Sun H."/>
            <person name="Kurtzman C.P."/>
            <person name="Blackwell M."/>
            <person name="Grigoriev I.V."/>
            <person name="Jeffries T.W."/>
        </authorList>
    </citation>
    <scope>NUCLEOTIDE SEQUENCE [LARGE SCALE GENOMIC DNA]</scope>
    <source>
        <strain evidence="7 8">DSM 6958</strain>
    </source>
</reference>
<dbReference type="SMART" id="SM00785">
    <property type="entry name" value="AARP2CN"/>
    <property type="match status" value="1"/>
</dbReference>